<evidence type="ECO:0000259" key="4">
    <source>
        <dbReference type="PROSITE" id="PS50102"/>
    </source>
</evidence>
<dbReference type="SMART" id="SM00360">
    <property type="entry name" value="RRM"/>
    <property type="match status" value="2"/>
</dbReference>
<dbReference type="PANTHER" id="PTHR48026">
    <property type="entry name" value="HOMOLOGOUS TO DROSOPHILA SQD (SQUID) PROTEIN"/>
    <property type="match status" value="1"/>
</dbReference>
<dbReference type="InterPro" id="IPR012677">
    <property type="entry name" value="Nucleotide-bd_a/b_plait_sf"/>
</dbReference>
<evidence type="ECO:0000313" key="5">
    <source>
        <dbReference type="EMBL" id="KOB73646.1"/>
    </source>
</evidence>
<feature type="non-terminal residue" evidence="5">
    <location>
        <position position="200"/>
    </location>
</feature>
<keyword evidence="1 2" id="KW-0694">RNA-binding</keyword>
<name>A0A0L7LEP4_OPEBR</name>
<proteinExistence type="predicted"/>
<evidence type="ECO:0000256" key="1">
    <source>
        <dbReference type="ARBA" id="ARBA00022884"/>
    </source>
</evidence>
<feature type="compositionally biased region" description="Polar residues" evidence="3">
    <location>
        <begin position="176"/>
        <end position="200"/>
    </location>
</feature>
<feature type="region of interest" description="Disordered" evidence="3">
    <location>
        <begin position="163"/>
        <end position="200"/>
    </location>
</feature>
<dbReference type="GO" id="GO:0000398">
    <property type="term" value="P:mRNA splicing, via spliceosome"/>
    <property type="evidence" value="ECO:0007669"/>
    <property type="project" value="TreeGrafter"/>
</dbReference>
<keyword evidence="6" id="KW-1185">Reference proteome</keyword>
<evidence type="ECO:0000313" key="6">
    <source>
        <dbReference type="Proteomes" id="UP000037510"/>
    </source>
</evidence>
<feature type="domain" description="RRM" evidence="4">
    <location>
        <begin position="12"/>
        <end position="61"/>
    </location>
</feature>
<reference evidence="5 6" key="1">
    <citation type="journal article" date="2015" name="Genome Biol. Evol.">
        <title>The genome of winter moth (Operophtera brumata) provides a genomic perspective on sexual dimorphism and phenology.</title>
        <authorList>
            <person name="Derks M.F."/>
            <person name="Smit S."/>
            <person name="Salis L."/>
            <person name="Schijlen E."/>
            <person name="Bossers A."/>
            <person name="Mateman C."/>
            <person name="Pijl A.S."/>
            <person name="de Ridder D."/>
            <person name="Groenen M.A."/>
            <person name="Visser M.E."/>
            <person name="Megens H.J."/>
        </authorList>
    </citation>
    <scope>NUCLEOTIDE SEQUENCE [LARGE SCALE GENOMIC DNA]</scope>
    <source>
        <strain evidence="5">WM2013NL</strain>
        <tissue evidence="5">Head and thorax</tissue>
    </source>
</reference>
<dbReference type="Pfam" id="PF00076">
    <property type="entry name" value="RRM_1"/>
    <property type="match status" value="2"/>
</dbReference>
<dbReference type="SUPFAM" id="SSF54928">
    <property type="entry name" value="RNA-binding domain, RBD"/>
    <property type="match status" value="1"/>
</dbReference>
<protein>
    <submittedName>
        <fullName evidence="5">Heterogeneous nuclear ribonucleoprotein A1</fullName>
    </submittedName>
</protein>
<dbReference type="InterPro" id="IPR035979">
    <property type="entry name" value="RBD_domain_sf"/>
</dbReference>
<keyword evidence="5" id="KW-0687">Ribonucleoprotein</keyword>
<dbReference type="InterPro" id="IPR000504">
    <property type="entry name" value="RRM_dom"/>
</dbReference>
<comment type="caution">
    <text evidence="5">The sequence shown here is derived from an EMBL/GenBank/DDBJ whole genome shotgun (WGS) entry which is preliminary data.</text>
</comment>
<sequence length="200" mass="22392">MWFTQEEPEHLRKLFIGGLDYRTNDQSLKTFYEQWGDIVDVVVMKDPQTKRSRGFGFITYSKAHMRAVPREEINRPDASATVKKLFVGGLKQDIEEEDLKDYFSVYGNIASVSLVTEKETGKKRGFGFIEFDDYDPVDKGWAGDQGTGGGGGGGWQAGSFGAGYQQSFSGGPMRANTYSNTQRAQPYNQGEAQPYNNYSQ</sequence>
<feature type="domain" description="RRM" evidence="4">
    <location>
        <begin position="83"/>
        <end position="139"/>
    </location>
</feature>
<dbReference type="PROSITE" id="PS50102">
    <property type="entry name" value="RRM"/>
    <property type="match status" value="2"/>
</dbReference>
<organism evidence="5 6">
    <name type="scientific">Operophtera brumata</name>
    <name type="common">Winter moth</name>
    <name type="synonym">Phalaena brumata</name>
    <dbReference type="NCBI Taxonomy" id="104452"/>
    <lineage>
        <taxon>Eukaryota</taxon>
        <taxon>Metazoa</taxon>
        <taxon>Ecdysozoa</taxon>
        <taxon>Arthropoda</taxon>
        <taxon>Hexapoda</taxon>
        <taxon>Insecta</taxon>
        <taxon>Pterygota</taxon>
        <taxon>Neoptera</taxon>
        <taxon>Endopterygota</taxon>
        <taxon>Lepidoptera</taxon>
        <taxon>Glossata</taxon>
        <taxon>Ditrysia</taxon>
        <taxon>Geometroidea</taxon>
        <taxon>Geometridae</taxon>
        <taxon>Larentiinae</taxon>
        <taxon>Operophtera</taxon>
    </lineage>
</organism>
<dbReference type="EMBL" id="JTDY01001528">
    <property type="protein sequence ID" value="KOB73646.1"/>
    <property type="molecule type" value="Genomic_DNA"/>
</dbReference>
<dbReference type="Gene3D" id="3.30.70.330">
    <property type="match status" value="2"/>
</dbReference>
<evidence type="ECO:0000256" key="3">
    <source>
        <dbReference type="SAM" id="MobiDB-lite"/>
    </source>
</evidence>
<gene>
    <name evidence="5" type="ORF">OBRU01_10484</name>
</gene>
<dbReference type="Proteomes" id="UP000037510">
    <property type="component" value="Unassembled WGS sequence"/>
</dbReference>
<dbReference type="AlphaFoldDB" id="A0A0L7LEP4"/>
<dbReference type="GO" id="GO:0003730">
    <property type="term" value="F:mRNA 3'-UTR binding"/>
    <property type="evidence" value="ECO:0007669"/>
    <property type="project" value="TreeGrafter"/>
</dbReference>
<dbReference type="STRING" id="104452.A0A0L7LEP4"/>
<accession>A0A0L7LEP4</accession>
<evidence type="ECO:0000256" key="2">
    <source>
        <dbReference type="PROSITE-ProRule" id="PRU00176"/>
    </source>
</evidence>
<dbReference type="GO" id="GO:0071013">
    <property type="term" value="C:catalytic step 2 spliceosome"/>
    <property type="evidence" value="ECO:0007669"/>
    <property type="project" value="TreeGrafter"/>
</dbReference>
<dbReference type="PANTHER" id="PTHR48026:SF14">
    <property type="entry name" value="HETEROGENEOUS NUCLEAR RIBONUCLEOPROTEIN A1"/>
    <property type="match status" value="1"/>
</dbReference>